<dbReference type="UniPathway" id="UPA00124"/>
<dbReference type="KEGG" id="rbc:BN938_2860"/>
<dbReference type="GO" id="GO:0008830">
    <property type="term" value="F:dTDP-4-dehydrorhamnose 3,5-epimerase activity"/>
    <property type="evidence" value="ECO:0007669"/>
    <property type="project" value="UniProtKB-UniRule"/>
</dbReference>
<evidence type="ECO:0000256" key="6">
    <source>
        <dbReference type="PIRSR" id="PIRSR600888-3"/>
    </source>
</evidence>
<dbReference type="PATRIC" id="fig|1433126.3.peg.2830"/>
<keyword evidence="9" id="KW-1185">Reference proteome</keyword>
<comment type="pathway">
    <text evidence="7">Carbohydrate biosynthesis; dTDP-L-rhamnose biosynthesis.</text>
</comment>
<evidence type="ECO:0000313" key="8">
    <source>
        <dbReference type="EMBL" id="CDN32926.1"/>
    </source>
</evidence>
<evidence type="ECO:0000256" key="4">
    <source>
        <dbReference type="ARBA" id="ARBA00019595"/>
    </source>
</evidence>
<dbReference type="NCBIfam" id="TIGR01221">
    <property type="entry name" value="rmlC"/>
    <property type="match status" value="1"/>
</dbReference>
<dbReference type="PANTHER" id="PTHR21047:SF2">
    <property type="entry name" value="THYMIDINE DIPHOSPHO-4-KETO-RHAMNOSE 3,5-EPIMERASE"/>
    <property type="match status" value="1"/>
</dbReference>
<dbReference type="EMBL" id="HG934468">
    <property type="protein sequence ID" value="CDN32926.1"/>
    <property type="molecule type" value="Genomic_DNA"/>
</dbReference>
<comment type="function">
    <text evidence="2 7">Catalyzes the epimerization of the C3' and C5'positions of dTDP-6-deoxy-D-xylo-4-hexulose, forming dTDP-6-deoxy-L-lyxo-4-hexulose.</text>
</comment>
<gene>
    <name evidence="8" type="ORF">BN938_2860</name>
</gene>
<dbReference type="eggNOG" id="COG1898">
    <property type="taxonomic scope" value="Bacteria"/>
</dbReference>
<sequence>MGKFKALESAISGLVLIEPTIFGDERGFFMETYSERDFAEIGIVERFVQDNHSKSRKGVLRGLHFQRHITQGKLVRVTAGAVRDVAVDLRPESETFGKWQSFLLSADNKNMLYIPPRFAHGYLTLEEGTEFQYKCTEFYHPQYDCGVLWSDADLAVDWGVGEDDILLSHKDRSLPRFAEIDWKEVWK</sequence>
<evidence type="ECO:0000256" key="5">
    <source>
        <dbReference type="PIRSR" id="PIRSR600888-1"/>
    </source>
</evidence>
<comment type="catalytic activity">
    <reaction evidence="1 7">
        <text>dTDP-4-dehydro-6-deoxy-alpha-D-glucose = dTDP-4-dehydro-beta-L-rhamnose</text>
        <dbReference type="Rhea" id="RHEA:16969"/>
        <dbReference type="ChEBI" id="CHEBI:57649"/>
        <dbReference type="ChEBI" id="CHEBI:62830"/>
        <dbReference type="EC" id="5.1.3.13"/>
    </reaction>
</comment>
<name>A0A060RBA2_9BACT</name>
<evidence type="ECO:0000313" key="9">
    <source>
        <dbReference type="Proteomes" id="UP000027616"/>
    </source>
</evidence>
<dbReference type="InterPro" id="IPR014710">
    <property type="entry name" value="RmlC-like_jellyroll"/>
</dbReference>
<dbReference type="GO" id="GO:0000271">
    <property type="term" value="P:polysaccharide biosynthetic process"/>
    <property type="evidence" value="ECO:0007669"/>
    <property type="project" value="TreeGrafter"/>
</dbReference>
<feature type="active site" description="Proton donor" evidence="5">
    <location>
        <position position="133"/>
    </location>
</feature>
<dbReference type="AlphaFoldDB" id="A0A060RBA2"/>
<comment type="subunit">
    <text evidence="7">Homodimer.</text>
</comment>
<dbReference type="GO" id="GO:0019305">
    <property type="term" value="P:dTDP-rhamnose biosynthetic process"/>
    <property type="evidence" value="ECO:0007669"/>
    <property type="project" value="UniProtKB-UniRule"/>
</dbReference>
<dbReference type="EC" id="5.1.3.13" evidence="3 7"/>
<dbReference type="Proteomes" id="UP000027616">
    <property type="component" value="Chromosome I"/>
</dbReference>
<reference evidence="8 9" key="1">
    <citation type="journal article" date="2015" name="Genome Announc.">
        <title>Complete Genome Sequence of the Novel Leech Symbiont Mucinivorans hirudinis M3T.</title>
        <authorList>
            <person name="Nelson M.C."/>
            <person name="Bomar L."/>
            <person name="Graf J."/>
        </authorList>
    </citation>
    <scope>NUCLEOTIDE SEQUENCE [LARGE SCALE GENOMIC DNA]</scope>
    <source>
        <strain evidence="9">M3</strain>
    </source>
</reference>
<dbReference type="CDD" id="cd00438">
    <property type="entry name" value="cupin_RmlC"/>
    <property type="match status" value="1"/>
</dbReference>
<dbReference type="InterPro" id="IPR011051">
    <property type="entry name" value="RmlC_Cupin_sf"/>
</dbReference>
<proteinExistence type="inferred from homology"/>
<evidence type="ECO:0000256" key="1">
    <source>
        <dbReference type="ARBA" id="ARBA00001298"/>
    </source>
</evidence>
<dbReference type="SUPFAM" id="SSF51182">
    <property type="entry name" value="RmlC-like cupins"/>
    <property type="match status" value="1"/>
</dbReference>
<keyword evidence="7 8" id="KW-0413">Isomerase</keyword>
<protein>
    <recommendedName>
        <fullName evidence="4 7">dTDP-4-dehydrorhamnose 3,5-epimerase</fullName>
        <ecNumber evidence="3 7">5.1.3.13</ecNumber>
    </recommendedName>
    <alternativeName>
        <fullName evidence="7">Thymidine diphospho-4-keto-rhamnose 3,5-epimerase</fullName>
    </alternativeName>
</protein>
<feature type="site" description="Participates in a stacking interaction with the thymidine ring of dTDP-4-oxo-6-deoxyglucose" evidence="6">
    <location>
        <position position="139"/>
    </location>
</feature>
<evidence type="ECO:0000256" key="7">
    <source>
        <dbReference type="RuleBase" id="RU364069"/>
    </source>
</evidence>
<dbReference type="PANTHER" id="PTHR21047">
    <property type="entry name" value="DTDP-6-DEOXY-D-GLUCOSE-3,5 EPIMERASE"/>
    <property type="match status" value="1"/>
</dbReference>
<dbReference type="OrthoDB" id="9800680at2"/>
<dbReference type="GO" id="GO:0005829">
    <property type="term" value="C:cytosol"/>
    <property type="evidence" value="ECO:0007669"/>
    <property type="project" value="TreeGrafter"/>
</dbReference>
<organism evidence="8 9">
    <name type="scientific">Mucinivorans hirudinis</name>
    <dbReference type="NCBI Taxonomy" id="1433126"/>
    <lineage>
        <taxon>Bacteria</taxon>
        <taxon>Pseudomonadati</taxon>
        <taxon>Bacteroidota</taxon>
        <taxon>Bacteroidia</taxon>
        <taxon>Bacteroidales</taxon>
        <taxon>Rikenellaceae</taxon>
        <taxon>Mucinivorans</taxon>
    </lineage>
</organism>
<dbReference type="STRING" id="1433126.BN938_2860"/>
<feature type="active site" description="Proton acceptor" evidence="5">
    <location>
        <position position="64"/>
    </location>
</feature>
<dbReference type="Pfam" id="PF00908">
    <property type="entry name" value="dTDP_sugar_isom"/>
    <property type="match status" value="1"/>
</dbReference>
<dbReference type="Gene3D" id="2.60.120.10">
    <property type="entry name" value="Jelly Rolls"/>
    <property type="match status" value="1"/>
</dbReference>
<dbReference type="HOGENOM" id="CLU_090940_1_1_10"/>
<accession>A0A060RBA2</accession>
<evidence type="ECO:0000256" key="3">
    <source>
        <dbReference type="ARBA" id="ARBA00012098"/>
    </source>
</evidence>
<evidence type="ECO:0000256" key="2">
    <source>
        <dbReference type="ARBA" id="ARBA00001997"/>
    </source>
</evidence>
<dbReference type="InterPro" id="IPR000888">
    <property type="entry name" value="RmlC-like"/>
</dbReference>
<comment type="similarity">
    <text evidence="7">Belongs to the dTDP-4-dehydrorhamnose 3,5-epimerase family.</text>
</comment>